<keyword evidence="1" id="KW-0472">Membrane</keyword>
<accession>A0ABS9BKI7</accession>
<keyword evidence="1" id="KW-0812">Transmembrane</keyword>
<evidence type="ECO:0000256" key="1">
    <source>
        <dbReference type="SAM" id="Phobius"/>
    </source>
</evidence>
<comment type="caution">
    <text evidence="2">The sequence shown here is derived from an EMBL/GenBank/DDBJ whole genome shotgun (WGS) entry which is preliminary data.</text>
</comment>
<sequence length="161" mass="18275">MKKFNWLILINLLLVLGYFLYSIMEKEKLLTTGQLVLLELAPVDPRSLMQGDYMQLNYKIARDFSEDSVPKRGFLVVKLDQAGVASPVRIQSDGKPIQPGEQLIRYTAPEPWNINIGAESYFFQEGKAANYDSARYGGLRIDTKGNSLLVGLYDKNRKLIK</sequence>
<dbReference type="EMBL" id="JAKEVY010000003">
    <property type="protein sequence ID" value="MCF1715653.1"/>
    <property type="molecule type" value="Genomic_DNA"/>
</dbReference>
<keyword evidence="3" id="KW-1185">Reference proteome</keyword>
<feature type="transmembrane region" description="Helical" evidence="1">
    <location>
        <begin position="6"/>
        <end position="24"/>
    </location>
</feature>
<evidence type="ECO:0000313" key="3">
    <source>
        <dbReference type="Proteomes" id="UP001200145"/>
    </source>
</evidence>
<dbReference type="Proteomes" id="UP001200145">
    <property type="component" value="Unassembled WGS sequence"/>
</dbReference>
<dbReference type="RefSeq" id="WP_234866602.1">
    <property type="nucleotide sequence ID" value="NZ_JAKEVY010000003.1"/>
</dbReference>
<name>A0ABS9BKI7_9BACT</name>
<evidence type="ECO:0000313" key="2">
    <source>
        <dbReference type="EMBL" id="MCF1715653.1"/>
    </source>
</evidence>
<reference evidence="2 3" key="1">
    <citation type="submission" date="2022-01" db="EMBL/GenBank/DDBJ databases">
        <title>Flavihumibacter sp. nov., isolated from sediment of a river.</title>
        <authorList>
            <person name="Liu H."/>
        </authorList>
    </citation>
    <scope>NUCLEOTIDE SEQUENCE [LARGE SCALE GENOMIC DNA]</scope>
    <source>
        <strain evidence="2 3">RY-1</strain>
    </source>
</reference>
<dbReference type="Pfam" id="PF14345">
    <property type="entry name" value="GDYXXLXY"/>
    <property type="match status" value="1"/>
</dbReference>
<organism evidence="2 3">
    <name type="scientific">Flavihumibacter fluminis</name>
    <dbReference type="NCBI Taxonomy" id="2909236"/>
    <lineage>
        <taxon>Bacteria</taxon>
        <taxon>Pseudomonadati</taxon>
        <taxon>Bacteroidota</taxon>
        <taxon>Chitinophagia</taxon>
        <taxon>Chitinophagales</taxon>
        <taxon>Chitinophagaceae</taxon>
        <taxon>Flavihumibacter</taxon>
    </lineage>
</organism>
<keyword evidence="1" id="KW-1133">Transmembrane helix</keyword>
<dbReference type="InterPro" id="IPR025833">
    <property type="entry name" value="GDYXXLXY"/>
</dbReference>
<protein>
    <submittedName>
        <fullName evidence="2">GDYXXLXY domain-containing protein</fullName>
    </submittedName>
</protein>
<gene>
    <name evidence="2" type="ORF">L0U88_13530</name>
</gene>
<proteinExistence type="predicted"/>